<evidence type="ECO:0000313" key="1">
    <source>
        <dbReference type="EMBL" id="PKZ14968.1"/>
    </source>
</evidence>
<protein>
    <submittedName>
        <fullName evidence="1">Uncharacterized protein</fullName>
    </submittedName>
</protein>
<accession>A0A2I1M4D3</accession>
<proteinExistence type="predicted"/>
<evidence type="ECO:0000313" key="2">
    <source>
        <dbReference type="Proteomes" id="UP000242263"/>
    </source>
</evidence>
<dbReference type="Proteomes" id="UP000242263">
    <property type="component" value="Unassembled WGS sequence"/>
</dbReference>
<comment type="caution">
    <text evidence="1">The sequence shown here is derived from an EMBL/GenBank/DDBJ whole genome shotgun (WGS) entry which is preliminary data.</text>
</comment>
<dbReference type="EMBL" id="PKGU01000003">
    <property type="protein sequence ID" value="PKZ14968.1"/>
    <property type="molecule type" value="Genomic_DNA"/>
</dbReference>
<sequence>MVRGEVRKLCISVAMCSLFCVKKLVIKCHKCKYFLNFDKKNMNLQTYTENTVEKPQSSLFLVPFILYNFIRKKIQHKTCVKF</sequence>
<gene>
    <name evidence="1" type="ORF">CYJ32_05555</name>
</gene>
<organism evidence="1 2">
    <name type="scientific">Alloscardovia omnicolens</name>
    <dbReference type="NCBI Taxonomy" id="419015"/>
    <lineage>
        <taxon>Bacteria</taxon>
        <taxon>Bacillati</taxon>
        <taxon>Actinomycetota</taxon>
        <taxon>Actinomycetes</taxon>
        <taxon>Bifidobacteriales</taxon>
        <taxon>Bifidobacteriaceae</taxon>
        <taxon>Alloscardovia</taxon>
    </lineage>
</organism>
<name>A0A2I1M4D3_9BIFI</name>
<dbReference type="AlphaFoldDB" id="A0A2I1M4D3"/>
<reference evidence="1 2" key="1">
    <citation type="submission" date="2017-12" db="EMBL/GenBank/DDBJ databases">
        <title>Phylogenetic diversity of female urinary microbiome.</title>
        <authorList>
            <person name="Thomas-White K."/>
            <person name="Wolfe A.J."/>
        </authorList>
    </citation>
    <scope>NUCLEOTIDE SEQUENCE [LARGE SCALE GENOMIC DNA]</scope>
    <source>
        <strain evidence="1 2">UMB0064</strain>
    </source>
</reference>